<evidence type="ECO:0000313" key="4">
    <source>
        <dbReference type="Proteomes" id="UP001152799"/>
    </source>
</evidence>
<sequence>MGNNTGSLMWSSTYLTIKNKHDQAFRTIDQAISLEEQERLHEAIEKYKEGIQLIDEALAIPVQCPDNPDDTWRKACSMIQKIKKARAEVLTRINCIQSTPGFESTFEEPPSYEEAMSTVSSSDESTGFQRVTYKDLATALQELSIDPNQNLNEELVYTHPGVKLYFISPNGEVVSSQEPQLLKISLVEGSTPNAPRAILQIGTWIYPLVPGVSPCYRTDYGAFILPNVYSDVPGSSVGIILPSDADSDVFDLLESILYGIVTQETEQEIHQEKRRRLAGEDTTSSRISNKIVNGAWSLSQGLVRGAQKAGDLINRGTPKLIDNLAPADQPKEVPKSVSKGVRIAEQATFKASKVTGFVAEKVGEGTLRLGQFLAPHIQKQGTKLLASGFHMSEEEASERMKGVLTVAAGAVEGFSTVYRGLETSAGILGSSLKENTVKVVEHKWGGPCADTTEGSLNTMGNLFSTYENTKILRPKGLLKNTAKNAGKGVAQMHSVTHKGNMALRDSLEAGPSGFSRDAKNVSEKNHESDKENEEDEKKKMDQS</sequence>
<evidence type="ECO:0000256" key="1">
    <source>
        <dbReference type="SAM" id="MobiDB-lite"/>
    </source>
</evidence>
<keyword evidence="4" id="KW-1185">Reference proteome</keyword>
<feature type="compositionally biased region" description="Basic and acidic residues" evidence="1">
    <location>
        <begin position="516"/>
        <end position="543"/>
    </location>
</feature>
<dbReference type="GO" id="GO:0005886">
    <property type="term" value="C:plasma membrane"/>
    <property type="evidence" value="ECO:0007669"/>
    <property type="project" value="TreeGrafter"/>
</dbReference>
<evidence type="ECO:0000313" key="3">
    <source>
        <dbReference type="EMBL" id="CAG9772586.1"/>
    </source>
</evidence>
<feature type="domain" description="MIT" evidence="2">
    <location>
        <begin position="17"/>
        <end position="95"/>
    </location>
</feature>
<dbReference type="EMBL" id="OU892284">
    <property type="protein sequence ID" value="CAG9772586.1"/>
    <property type="molecule type" value="Genomic_DNA"/>
</dbReference>
<dbReference type="SMART" id="SM00745">
    <property type="entry name" value="MIT"/>
    <property type="match status" value="1"/>
</dbReference>
<dbReference type="AlphaFoldDB" id="A0A9N9N031"/>
<dbReference type="Pfam" id="PF06911">
    <property type="entry name" value="Senescence"/>
    <property type="match status" value="1"/>
</dbReference>
<accession>A0A9N9N031</accession>
<dbReference type="InterPro" id="IPR045036">
    <property type="entry name" value="Spartin-like"/>
</dbReference>
<dbReference type="InterPro" id="IPR036181">
    <property type="entry name" value="MIT_dom_sf"/>
</dbReference>
<dbReference type="Gene3D" id="1.20.58.80">
    <property type="entry name" value="Phosphotransferase system, lactose/cellobiose-type IIA subunit"/>
    <property type="match status" value="1"/>
</dbReference>
<name>A0A9N9N031_9CUCU</name>
<evidence type="ECO:0000259" key="2">
    <source>
        <dbReference type="SMART" id="SM00745"/>
    </source>
</evidence>
<dbReference type="InterPro" id="IPR007330">
    <property type="entry name" value="MIT_dom"/>
</dbReference>
<dbReference type="GO" id="GO:0051301">
    <property type="term" value="P:cell division"/>
    <property type="evidence" value="ECO:0007669"/>
    <property type="project" value="TreeGrafter"/>
</dbReference>
<gene>
    <name evidence="3" type="ORF">CEUTPL_LOCUS12992</name>
</gene>
<dbReference type="InterPro" id="IPR009686">
    <property type="entry name" value="Senescence/spartin_C"/>
</dbReference>
<dbReference type="PANTHER" id="PTHR21068">
    <property type="entry name" value="SPARTIN"/>
    <property type="match status" value="1"/>
</dbReference>
<dbReference type="Proteomes" id="UP001152799">
    <property type="component" value="Chromosome 8"/>
</dbReference>
<organism evidence="3 4">
    <name type="scientific">Ceutorhynchus assimilis</name>
    <name type="common">cabbage seed weevil</name>
    <dbReference type="NCBI Taxonomy" id="467358"/>
    <lineage>
        <taxon>Eukaryota</taxon>
        <taxon>Metazoa</taxon>
        <taxon>Ecdysozoa</taxon>
        <taxon>Arthropoda</taxon>
        <taxon>Hexapoda</taxon>
        <taxon>Insecta</taxon>
        <taxon>Pterygota</taxon>
        <taxon>Neoptera</taxon>
        <taxon>Endopterygota</taxon>
        <taxon>Coleoptera</taxon>
        <taxon>Polyphaga</taxon>
        <taxon>Cucujiformia</taxon>
        <taxon>Curculionidae</taxon>
        <taxon>Ceutorhynchinae</taxon>
        <taxon>Ceutorhynchus</taxon>
    </lineage>
</organism>
<protein>
    <recommendedName>
        <fullName evidence="2">MIT domain-containing protein</fullName>
    </recommendedName>
</protein>
<dbReference type="GO" id="GO:0030514">
    <property type="term" value="P:negative regulation of BMP signaling pathway"/>
    <property type="evidence" value="ECO:0007669"/>
    <property type="project" value="TreeGrafter"/>
</dbReference>
<reference evidence="3" key="1">
    <citation type="submission" date="2022-01" db="EMBL/GenBank/DDBJ databases">
        <authorList>
            <person name="King R."/>
        </authorList>
    </citation>
    <scope>NUCLEOTIDE SEQUENCE</scope>
</reference>
<proteinExistence type="predicted"/>
<dbReference type="OrthoDB" id="20821at2759"/>
<feature type="region of interest" description="Disordered" evidence="1">
    <location>
        <begin position="503"/>
        <end position="543"/>
    </location>
</feature>
<dbReference type="PANTHER" id="PTHR21068:SF43">
    <property type="entry name" value="SPARTIN"/>
    <property type="match status" value="1"/>
</dbReference>
<dbReference type="SUPFAM" id="SSF116846">
    <property type="entry name" value="MIT domain"/>
    <property type="match status" value="1"/>
</dbReference>